<dbReference type="GO" id="GO:0019677">
    <property type="term" value="P:NAD+ catabolic process"/>
    <property type="evidence" value="ECO:0007669"/>
    <property type="project" value="EnsemblFungi"/>
</dbReference>
<protein>
    <recommendedName>
        <fullName evidence="2">Putative 5'-nucleotidase C-terminal domain-containing protein</fullName>
    </recommendedName>
</protein>
<dbReference type="EMBL" id="CP017556">
    <property type="protein sequence ID" value="AOW04024.1"/>
    <property type="molecule type" value="Genomic_DNA"/>
</dbReference>
<dbReference type="SUPFAM" id="SSF55816">
    <property type="entry name" value="5'-nucleotidase (syn. UDP-sugar hydrolase), C-terminal domain"/>
    <property type="match status" value="1"/>
</dbReference>
<dbReference type="InterPro" id="IPR041823">
    <property type="entry name" value="YHR202W_N"/>
</dbReference>
<dbReference type="VEuPathDB" id="FungiDB:YALI0_D13640g"/>
<reference evidence="3 4" key="1">
    <citation type="journal article" date="2016" name="PLoS ONE">
        <title>Sequence Assembly of Yarrowia lipolytica Strain W29/CLIB89 Shows Transposable Element Diversity.</title>
        <authorList>
            <person name="Magnan C."/>
            <person name="Yu J."/>
            <person name="Chang I."/>
            <person name="Jahn E."/>
            <person name="Kanomata Y."/>
            <person name="Wu J."/>
            <person name="Zeller M."/>
            <person name="Oakes M."/>
            <person name="Baldi P."/>
            <person name="Sandmeyer S."/>
        </authorList>
    </citation>
    <scope>NUCLEOTIDE SEQUENCE [LARGE SCALE GENOMIC DNA]</scope>
    <source>
        <strain evidence="4">CLIB89(W29)</strain>
    </source>
</reference>
<dbReference type="CDD" id="cd07407">
    <property type="entry name" value="MPP_YHR202W_N"/>
    <property type="match status" value="1"/>
</dbReference>
<gene>
    <name evidence="3" type="ORF">YALI1_D16864g</name>
</gene>
<dbReference type="Gene3D" id="3.60.21.10">
    <property type="match status" value="1"/>
</dbReference>
<keyword evidence="1" id="KW-0732">Signal</keyword>
<organism evidence="3 4">
    <name type="scientific">Yarrowia lipolytica</name>
    <name type="common">Candida lipolytica</name>
    <dbReference type="NCBI Taxonomy" id="4952"/>
    <lineage>
        <taxon>Eukaryota</taxon>
        <taxon>Fungi</taxon>
        <taxon>Dikarya</taxon>
        <taxon>Ascomycota</taxon>
        <taxon>Saccharomycotina</taxon>
        <taxon>Dipodascomycetes</taxon>
        <taxon>Dipodascales</taxon>
        <taxon>Dipodascales incertae sedis</taxon>
        <taxon>Yarrowia</taxon>
    </lineage>
</organism>
<dbReference type="InterPro" id="IPR014485">
    <property type="entry name" value="Pesterase_C1039"/>
</dbReference>
<sequence length="573" mass="65219">MKLNLAVLALAVHSVASAATGQQIFALKRPDRRALTPGEYTFLQTTDTHGWFEQSGETYFGDWGDLASFHQHMKKKYPNLLFFDSGDKHDGNGVSDASTPRGHYSRRLFREMPFDAVTVGNHELYNTEVATLEYEEVSQHLGDKYLSGNVEIWRGEWRPYGNRYKVIERSHYKDGKTRRILTFGFLYDFDLHPNNIRVTKVRDAVKQQWFLDALDNEEYDVVAVIGHIPLRSWEFPQLIEAIRKRTKKPLVLLGGHSHVRDAVQLNGEFDGPSDVYGIQGGRFLETLGWLSLNVTGQESTSSSRSYIDFHIDGLKFHASHDPDHSKWDTALGKSLTRQLSRIKKKLDLKEVYGCVPENYYTNGAKFPGPSSLLSLIADEVLPTLNGTAEGATGDRVIITNTGGLRFDLLKGPYTRNTGFVVSPFPNNWVYLPNIDIHTAHDILPYLNRKAHILGSGHMVPEEIPQECDMFHAADTKGLLPGYVTLDDYGHDGDDTPHWALPYYELPNAIQTEMPPDDVKYVDLVFYDFIAPFIQEALYALDRPDYFERLTDYGGKGLNELLKDYAEEHWECRY</sequence>
<dbReference type="RefSeq" id="XP_502796.3">
    <property type="nucleotide sequence ID" value="XM_502796.3"/>
</dbReference>
<evidence type="ECO:0000313" key="3">
    <source>
        <dbReference type="EMBL" id="AOW04024.1"/>
    </source>
</evidence>
<dbReference type="OMA" id="QTIGNHE"/>
<dbReference type="Gene3D" id="3.90.780.10">
    <property type="entry name" value="5'-Nucleotidase, C-terminal domain"/>
    <property type="match status" value="2"/>
</dbReference>
<evidence type="ECO:0000259" key="2">
    <source>
        <dbReference type="Pfam" id="PF21953"/>
    </source>
</evidence>
<dbReference type="SUPFAM" id="SSF56300">
    <property type="entry name" value="Metallo-dependent phosphatases"/>
    <property type="match status" value="1"/>
</dbReference>
<dbReference type="KEGG" id="yli:2910255"/>
<dbReference type="AlphaFoldDB" id="A0A1H6QA61"/>
<dbReference type="Pfam" id="PF21953">
    <property type="entry name" value="NadN_nucleosid_C"/>
    <property type="match status" value="1"/>
</dbReference>
<dbReference type="eggNOG" id="KOG4419">
    <property type="taxonomic scope" value="Eukaryota"/>
</dbReference>
<dbReference type="InterPro" id="IPR029052">
    <property type="entry name" value="Metallo-depent_PP-like"/>
</dbReference>
<accession>A0A1H6QA61</accession>
<dbReference type="GO" id="GO:0005829">
    <property type="term" value="C:cytosol"/>
    <property type="evidence" value="ECO:0007669"/>
    <property type="project" value="EnsemblFungi"/>
</dbReference>
<dbReference type="InterPro" id="IPR006179">
    <property type="entry name" value="5_nucleotidase/apyrase"/>
</dbReference>
<dbReference type="GO" id="GO:0016787">
    <property type="term" value="F:hydrolase activity"/>
    <property type="evidence" value="ECO:0007669"/>
    <property type="project" value="InterPro"/>
</dbReference>
<dbReference type="PIRSF" id="PIRSF017316">
    <property type="entry name" value="Pesterase_C1039"/>
    <property type="match status" value="1"/>
</dbReference>
<dbReference type="GO" id="GO:0005576">
    <property type="term" value="C:extracellular region"/>
    <property type="evidence" value="ECO:0007669"/>
    <property type="project" value="EnsemblFungi"/>
</dbReference>
<proteinExistence type="predicted"/>
<dbReference type="Proteomes" id="UP000182444">
    <property type="component" value="Chromosome 1D"/>
</dbReference>
<dbReference type="PANTHER" id="PTHR11575">
    <property type="entry name" value="5'-NUCLEOTIDASE-RELATED"/>
    <property type="match status" value="1"/>
</dbReference>
<dbReference type="VEuPathDB" id="FungiDB:YALI1_D16864g"/>
<dbReference type="InterPro" id="IPR053828">
    <property type="entry name" value="Nucleosidase_C"/>
</dbReference>
<dbReference type="InterPro" id="IPR036907">
    <property type="entry name" value="5'-Nucleotdase_C_sf"/>
</dbReference>
<feature type="chain" id="PRO_5030028797" description="Putative 5'-nucleotidase C-terminal domain-containing protein" evidence="1">
    <location>
        <begin position="22"/>
        <end position="573"/>
    </location>
</feature>
<feature type="signal peptide" evidence="1">
    <location>
        <begin position="1"/>
        <end position="21"/>
    </location>
</feature>
<evidence type="ECO:0000256" key="1">
    <source>
        <dbReference type="SAM" id="SignalP"/>
    </source>
</evidence>
<evidence type="ECO:0000313" key="4">
    <source>
        <dbReference type="Proteomes" id="UP000182444"/>
    </source>
</evidence>
<dbReference type="PANTHER" id="PTHR11575:SF22">
    <property type="entry name" value="ADL392WP"/>
    <property type="match status" value="1"/>
</dbReference>
<feature type="domain" description="Putative 5'-nucleotidase C-terminal" evidence="2">
    <location>
        <begin position="358"/>
        <end position="533"/>
    </location>
</feature>
<dbReference type="GeneID" id="2910255"/>
<name>A0A1H6QA61_YARLL</name>